<feature type="compositionally biased region" description="Low complexity" evidence="7">
    <location>
        <begin position="88"/>
        <end position="109"/>
    </location>
</feature>
<evidence type="ECO:0000256" key="7">
    <source>
        <dbReference type="SAM" id="MobiDB-lite"/>
    </source>
</evidence>
<dbReference type="SUPFAM" id="SSF50182">
    <property type="entry name" value="Sm-like ribonucleoproteins"/>
    <property type="match status" value="1"/>
</dbReference>
<dbReference type="InterPro" id="IPR049142">
    <property type="entry name" value="MS_channel_1st"/>
</dbReference>
<name>A0A366HER1_9BURK</name>
<keyword evidence="3" id="KW-1003">Cell membrane</keyword>
<feature type="transmembrane region" description="Helical" evidence="8">
    <location>
        <begin position="259"/>
        <end position="282"/>
    </location>
</feature>
<reference evidence="13 14" key="1">
    <citation type="submission" date="2018-06" db="EMBL/GenBank/DDBJ databases">
        <title>Genomic Encyclopedia of Type Strains, Phase IV (KMG-IV): sequencing the most valuable type-strain genomes for metagenomic binning, comparative biology and taxonomic classification.</title>
        <authorList>
            <person name="Goeker M."/>
        </authorList>
    </citation>
    <scope>NUCLEOTIDE SEQUENCE [LARGE SCALE GENOMIC DNA]</scope>
    <source>
        <strain evidence="13 14">DSM 25520</strain>
    </source>
</reference>
<dbReference type="InterPro" id="IPR010920">
    <property type="entry name" value="LSM_dom_sf"/>
</dbReference>
<feature type="compositionally biased region" description="Polar residues" evidence="7">
    <location>
        <begin position="1"/>
        <end position="14"/>
    </location>
</feature>
<comment type="subcellular location">
    <subcellularLocation>
        <location evidence="1">Cell membrane</location>
        <topology evidence="1">Multi-pass membrane protein</topology>
    </subcellularLocation>
</comment>
<feature type="domain" description="Mechanosensitive ion channel MscS C-terminal" evidence="10">
    <location>
        <begin position="677"/>
        <end position="751"/>
    </location>
</feature>
<feature type="transmembrane region" description="Helical" evidence="8">
    <location>
        <begin position="159"/>
        <end position="178"/>
    </location>
</feature>
<keyword evidence="4 8" id="KW-0812">Transmembrane</keyword>
<evidence type="ECO:0000313" key="13">
    <source>
        <dbReference type="EMBL" id="RBP40151.1"/>
    </source>
</evidence>
<dbReference type="Gene3D" id="3.30.70.100">
    <property type="match status" value="1"/>
</dbReference>
<comment type="similarity">
    <text evidence="2">Belongs to the MscS (TC 1.A.23) family.</text>
</comment>
<organism evidence="13 14">
    <name type="scientific">Eoetvoesiella caeni</name>
    <dbReference type="NCBI Taxonomy" id="645616"/>
    <lineage>
        <taxon>Bacteria</taxon>
        <taxon>Pseudomonadati</taxon>
        <taxon>Pseudomonadota</taxon>
        <taxon>Betaproteobacteria</taxon>
        <taxon>Burkholderiales</taxon>
        <taxon>Alcaligenaceae</taxon>
        <taxon>Eoetvoesiella</taxon>
    </lineage>
</organism>
<feature type="region of interest" description="Disordered" evidence="7">
    <location>
        <begin position="88"/>
        <end position="115"/>
    </location>
</feature>
<dbReference type="InterPro" id="IPR023408">
    <property type="entry name" value="MscS_beta-dom_sf"/>
</dbReference>
<accession>A0A366HER1</accession>
<evidence type="ECO:0000256" key="6">
    <source>
        <dbReference type="ARBA" id="ARBA00023136"/>
    </source>
</evidence>
<dbReference type="InterPro" id="IPR049278">
    <property type="entry name" value="MS_channel_C"/>
</dbReference>
<evidence type="ECO:0000259" key="12">
    <source>
        <dbReference type="Pfam" id="PF25392"/>
    </source>
</evidence>
<keyword evidence="6 8" id="KW-0472">Membrane</keyword>
<dbReference type="InterPro" id="IPR006685">
    <property type="entry name" value="MscS_channel_2nd"/>
</dbReference>
<feature type="domain" description="Moderate conductance mechanosensitive channel YbiO-like transmembrane helix 1" evidence="12">
    <location>
        <begin position="413"/>
        <end position="491"/>
    </location>
</feature>
<dbReference type="PANTHER" id="PTHR30460:SF0">
    <property type="entry name" value="MODERATE CONDUCTANCE MECHANOSENSITIVE CHANNEL YBIO"/>
    <property type="match status" value="1"/>
</dbReference>
<feature type="transmembrane region" description="Helical" evidence="8">
    <location>
        <begin position="467"/>
        <end position="486"/>
    </location>
</feature>
<dbReference type="PANTHER" id="PTHR30460">
    <property type="entry name" value="MODERATE CONDUCTANCE MECHANOSENSITIVE CHANNEL YBIO"/>
    <property type="match status" value="1"/>
</dbReference>
<dbReference type="AlphaFoldDB" id="A0A366HER1"/>
<feature type="transmembrane region" description="Helical" evidence="8">
    <location>
        <begin position="383"/>
        <end position="401"/>
    </location>
</feature>
<evidence type="ECO:0000259" key="9">
    <source>
        <dbReference type="Pfam" id="PF00924"/>
    </source>
</evidence>
<evidence type="ECO:0000259" key="10">
    <source>
        <dbReference type="Pfam" id="PF21082"/>
    </source>
</evidence>
<proteinExistence type="inferred from homology"/>
<keyword evidence="14" id="KW-1185">Reference proteome</keyword>
<feature type="transmembrane region" description="Helical" evidence="8">
    <location>
        <begin position="333"/>
        <end position="351"/>
    </location>
</feature>
<feature type="transmembrane region" description="Helical" evidence="8">
    <location>
        <begin position="220"/>
        <end position="247"/>
    </location>
</feature>
<dbReference type="GO" id="GO:0008381">
    <property type="term" value="F:mechanosensitive monoatomic ion channel activity"/>
    <property type="evidence" value="ECO:0007669"/>
    <property type="project" value="InterPro"/>
</dbReference>
<dbReference type="GO" id="GO:0005886">
    <property type="term" value="C:plasma membrane"/>
    <property type="evidence" value="ECO:0007669"/>
    <property type="project" value="UniProtKB-SubCell"/>
</dbReference>
<evidence type="ECO:0000256" key="1">
    <source>
        <dbReference type="ARBA" id="ARBA00004651"/>
    </source>
</evidence>
<evidence type="ECO:0000256" key="3">
    <source>
        <dbReference type="ARBA" id="ARBA00022475"/>
    </source>
</evidence>
<protein>
    <submittedName>
        <fullName evidence="13">Small-conductance mechanosensitive channel</fullName>
    </submittedName>
</protein>
<feature type="transmembrane region" description="Helical" evidence="8">
    <location>
        <begin position="545"/>
        <end position="567"/>
    </location>
</feature>
<dbReference type="Gene3D" id="2.30.30.60">
    <property type="match status" value="1"/>
</dbReference>
<dbReference type="InterPro" id="IPR045276">
    <property type="entry name" value="YbiO_bact"/>
</dbReference>
<evidence type="ECO:0000256" key="5">
    <source>
        <dbReference type="ARBA" id="ARBA00022989"/>
    </source>
</evidence>
<dbReference type="SUPFAM" id="SSF82861">
    <property type="entry name" value="Mechanosensitive channel protein MscS (YggB), transmembrane region"/>
    <property type="match status" value="1"/>
</dbReference>
<feature type="transmembrane region" description="Helical" evidence="8">
    <location>
        <begin position="407"/>
        <end position="435"/>
    </location>
</feature>
<dbReference type="InterPro" id="IPR011066">
    <property type="entry name" value="MscS_channel_C_sf"/>
</dbReference>
<sequence>MLSDSASSTLNIEFQHQRGRTPASETPQPNGRAWSVFKSLLIAAVLLLGLTALQPAHSKETPYETLANILEDPQSREQLINELRTMAPAGPAENTPAPAAASQASEDASTPQRLAASLQNASHRLTSDLSSAAAAIKSLAQGELPPESRMQGVDRQLKVLFIVLLTVLIAYLALRLAAARIFARLSRWTAQARPQAGAAHDAGAASPRHGKRHLALNRKLLGVSAALVVDLAATLLAALAGYVAAAISADQTANATSFAFQFLTAFVMIEVAKALSRGVFATRYEHLRLLPLSRETAHYWNRWLSLLISLTGYCLLVVVPITQAVLLPSLGRLLGLVIMLGVYIYGVRVVWSNRNTVRAGLIEWARNSSAAVFGTLIRIFARLWHLLAMAYLTVLLVASQADQQQALSFMVGATVQSAIAIVLGALAAAALTALLTRHIAVPEHWGKALPLLEVRINSYVPAALKGLRLLILILVALVVLDAWHAFDLGAWLTSDSGLTVITVLLRVGFILAIAALSWTILASVIEHRLGAASAHHRPTEREKTLLMLFRNAAAVVIATMTVLVVLSQIGINIGPLIAGAGVAGLAIGFGAQKLVQDVITGLFIQLENGMNQNDIVEVVGLFGTVEKITIRSVVIRTLDGGYHLIPFSSIDKLSNHTRDYGYHYAEYYIAHRENVDEAIAQMNLAYKDLMQDAELAPEVLEEISIPGVTALNERGFSIRVLIKTTPGNQWAVQRGYNRLLKQRFDQAGIELPYPQSVLHFGRDKSGYASPVDVRAVDSLREFTATKPSAN</sequence>
<feature type="transmembrane region" description="Helical" evidence="8">
    <location>
        <begin position="303"/>
        <end position="327"/>
    </location>
</feature>
<feature type="transmembrane region" description="Helical" evidence="8">
    <location>
        <begin position="498"/>
        <end position="524"/>
    </location>
</feature>
<keyword evidence="5 8" id="KW-1133">Transmembrane helix</keyword>
<dbReference type="Proteomes" id="UP000253628">
    <property type="component" value="Unassembled WGS sequence"/>
</dbReference>
<dbReference type="EMBL" id="QNRQ01000004">
    <property type="protein sequence ID" value="RBP40151.1"/>
    <property type="molecule type" value="Genomic_DNA"/>
</dbReference>
<feature type="region of interest" description="Disordered" evidence="7">
    <location>
        <begin position="1"/>
        <end position="30"/>
    </location>
</feature>
<evidence type="ECO:0000256" key="8">
    <source>
        <dbReference type="SAM" id="Phobius"/>
    </source>
</evidence>
<dbReference type="Pfam" id="PF25392">
    <property type="entry name" value="MS_channel_TM1"/>
    <property type="match status" value="1"/>
</dbReference>
<dbReference type="RefSeq" id="WP_113933106.1">
    <property type="nucleotide sequence ID" value="NZ_JACCEU010000005.1"/>
</dbReference>
<feature type="domain" description="Mechanosensitive ion channel MscS" evidence="9">
    <location>
        <begin position="594"/>
        <end position="657"/>
    </location>
</feature>
<dbReference type="InterPro" id="IPR011014">
    <property type="entry name" value="MscS_channel_TM-2"/>
</dbReference>
<dbReference type="Gene3D" id="1.10.287.1260">
    <property type="match status" value="1"/>
</dbReference>
<evidence type="ECO:0000256" key="4">
    <source>
        <dbReference type="ARBA" id="ARBA00022692"/>
    </source>
</evidence>
<evidence type="ECO:0000313" key="14">
    <source>
        <dbReference type="Proteomes" id="UP000253628"/>
    </source>
</evidence>
<evidence type="ECO:0000259" key="11">
    <source>
        <dbReference type="Pfam" id="PF21088"/>
    </source>
</evidence>
<dbReference type="Pfam" id="PF21082">
    <property type="entry name" value="MS_channel_3rd"/>
    <property type="match status" value="1"/>
</dbReference>
<feature type="transmembrane region" description="Helical" evidence="8">
    <location>
        <begin position="573"/>
        <end position="591"/>
    </location>
</feature>
<gene>
    <name evidence="13" type="ORF">DFR37_104249</name>
</gene>
<feature type="domain" description="Mechanosensitive ion channel transmembrane helices 2/3" evidence="11">
    <location>
        <begin position="554"/>
        <end position="592"/>
    </location>
</feature>
<comment type="caution">
    <text evidence="13">The sequence shown here is derived from an EMBL/GenBank/DDBJ whole genome shotgun (WGS) entry which is preliminary data.</text>
</comment>
<dbReference type="SUPFAM" id="SSF82689">
    <property type="entry name" value="Mechanosensitive channel protein MscS (YggB), C-terminal domain"/>
    <property type="match status" value="1"/>
</dbReference>
<dbReference type="InterPro" id="IPR057485">
    <property type="entry name" value="YbiO-like_TM1"/>
</dbReference>
<dbReference type="Pfam" id="PF21088">
    <property type="entry name" value="MS_channel_1st"/>
    <property type="match status" value="1"/>
</dbReference>
<dbReference type="Pfam" id="PF00924">
    <property type="entry name" value="MS_channel_2nd"/>
    <property type="match status" value="1"/>
</dbReference>
<dbReference type="OrthoDB" id="6500477at2"/>
<evidence type="ECO:0000256" key="2">
    <source>
        <dbReference type="ARBA" id="ARBA00008017"/>
    </source>
</evidence>